<proteinExistence type="predicted"/>
<accession>A0A1Q8YBH9</accession>
<dbReference type="EMBL" id="MSYM01000017">
    <property type="protein sequence ID" value="OLP05335.1"/>
    <property type="molecule type" value="Genomic_DNA"/>
</dbReference>
<dbReference type="Pfam" id="PF04313">
    <property type="entry name" value="HSDR_N"/>
    <property type="match status" value="1"/>
</dbReference>
<dbReference type="GO" id="GO:0005524">
    <property type="term" value="F:ATP binding"/>
    <property type="evidence" value="ECO:0007669"/>
    <property type="project" value="UniProtKB-KW"/>
</dbReference>
<dbReference type="Pfam" id="PF22679">
    <property type="entry name" value="T1R_D3-like"/>
    <property type="match status" value="1"/>
</dbReference>
<dbReference type="Gene3D" id="3.90.1570.50">
    <property type="match status" value="1"/>
</dbReference>
<dbReference type="InterPro" id="IPR055180">
    <property type="entry name" value="HsdR_RecA-like_helicase_dom_2"/>
</dbReference>
<dbReference type="SUPFAM" id="SSF52540">
    <property type="entry name" value="P-loop containing nucleoside triphosphate hydrolases"/>
    <property type="match status" value="1"/>
</dbReference>
<dbReference type="PANTHER" id="PTHR42927">
    <property type="entry name" value="HELICASE SUPERFAMILY 1 AND 2 DOMAIN-CONTAINING PROTEIN"/>
    <property type="match status" value="1"/>
</dbReference>
<dbReference type="AlphaFoldDB" id="A0A1Q8YBH9"/>
<dbReference type="RefSeq" id="WP_075587600.1">
    <property type="nucleotide sequence ID" value="NZ_MSYM01000017.1"/>
</dbReference>
<dbReference type="Pfam" id="PF18766">
    <property type="entry name" value="SWI2_SNF2"/>
    <property type="match status" value="1"/>
</dbReference>
<dbReference type="Proteomes" id="UP000185911">
    <property type="component" value="Unassembled WGS sequence"/>
</dbReference>
<dbReference type="InterPro" id="IPR007409">
    <property type="entry name" value="Restrct_endonuc_type1_HsdR_N"/>
</dbReference>
<keyword evidence="3" id="KW-1185">Reference proteome</keyword>
<dbReference type="STRING" id="81479.RA876_11205"/>
<dbReference type="SMART" id="SM00487">
    <property type="entry name" value="DEXDc"/>
    <property type="match status" value="1"/>
</dbReference>
<feature type="domain" description="Helicase ATP-binding" evidence="1">
    <location>
        <begin position="307"/>
        <end position="548"/>
    </location>
</feature>
<sequence>MTAPIHTEIVFEDEVCEHLKAHGWLCDGPLPYQKGYAYDSGYDARLGLYPADALAWVKESQPDTWAKFAKNHTQDPDGVFLRRLSEELDRDRPTIKPETPQLWGTLYVLRKGFEDINTTFRMAQFAPANHQNPATWGLYQKNRLRVVRQLHYSLHNRNCIDLVLFLNGLPLATIELKTDTTQNIEDAVKQYKYDRLPVDKVTRQPEPLLSFGKRALVHFAVSTDEVRMATQLAGAGTTFLPFNRGTPDGLGGAGAGNAADTVLGYSTGYLWHEVLQRDALLGIVGKFLAVQVSERKDARGRKTWVPRLLFPRYHQWNAVGALLDATLTEGVGQSYLVMHSAGSGKSNTIAWLAHRLAALHDAQDQKLFSSVIVITDRRVLDTQLQDTIYQFDHQEGVVEKIDGNSNQLAEALNKGKLIIITTLQKFPYVMEKVGELGNRRFALILDEAHSSQSGSAAVKLRKVLTTDGKPQAAEAQFEPSSSYEAAAEEAAELTGEDLINSEIAKLIAARKRPSNVSYYAFTATPKPKTMELFGRAGADGLPAPFHVYSMRQAIEEEFILDVLKGYTTYESAFRLERSVDDKEVKSGKAKKKLFRYAQLHPTGIGQKVAIIVDHFRTHVMHLIGGQAKAMVVTDSRVAAVRYKKEFDAYITRNKVTDCKALVAFSGKVTDTKKEAKYPVENADEGSLNDHQERDDGIKTAFDTESYQVLIVASKFQTGFDQPKLVAMYVDKRLDGVLAVQTLSRLNRTIVGKHTTFVLDFRNKAEDILKAFLPFYRTAQMANITDRNLVHQLRQKLDTAGVYLWSEVETFANAYFDIKGKQAAIQAPLKQAYERFKAHPVEVQEVFRSNLLSYVVAYDFLSQLVDFANADLERLHAYAKSLLPRLYGKSDKAELLDGAARLAGYVVDLNSKKEHTLSLDGGTATPMKPMGLPGSPWEDPSDRLSVIIQKMNEIFAGNFTEGDFTAYANTLLGKLEEDATLLEQAQANDTVDAFGNGAYETKLNNAVVGALESHTAMADQALKHQIVFKGLANVLVGEAYLRLRAKAGVFQNGPVA</sequence>
<dbReference type="PANTHER" id="PTHR42927:SF1">
    <property type="entry name" value="HELICASE SUPERFAMILY 1 AND 2 DOMAIN-CONTAINING PROTEIN"/>
    <property type="match status" value="1"/>
</dbReference>
<dbReference type="GO" id="GO:0009035">
    <property type="term" value="F:type I site-specific deoxyribonuclease activity"/>
    <property type="evidence" value="ECO:0007669"/>
    <property type="project" value="UniProtKB-EC"/>
</dbReference>
<organism evidence="2 3">
    <name type="scientific">Rhodoferax antarcticus ANT.BR</name>
    <dbReference type="NCBI Taxonomy" id="1111071"/>
    <lineage>
        <taxon>Bacteria</taxon>
        <taxon>Pseudomonadati</taxon>
        <taxon>Pseudomonadota</taxon>
        <taxon>Betaproteobacteria</taxon>
        <taxon>Burkholderiales</taxon>
        <taxon>Comamonadaceae</taxon>
        <taxon>Rhodoferax</taxon>
    </lineage>
</organism>
<reference evidence="2 3" key="1">
    <citation type="submission" date="2017-01" db="EMBL/GenBank/DDBJ databases">
        <title>Genome sequence of Rhodoferax antarcticus ANT.BR, a psychrophilic purple nonsulfur bacterium from an Antarctic microbial mat.</title>
        <authorList>
            <person name="Baker J."/>
            <person name="Riester C."/>
            <person name="Skinner B."/>
            <person name="Newell A."/>
            <person name="Swingley W."/>
            <person name="Madigan M."/>
            <person name="Jung D."/>
            <person name="Asao M."/>
            <person name="Chen M."/>
            <person name="Loughlin P."/>
            <person name="Pan H."/>
            <person name="Lin S."/>
            <person name="Li N."/>
            <person name="Shaw J."/>
            <person name="Prado M."/>
            <person name="Sherman C."/>
            <person name="Li X."/>
            <person name="Tang J."/>
            <person name="Blankenship R."/>
            <person name="Zhao T."/>
            <person name="Touchman J."/>
            <person name="Sattley M."/>
        </authorList>
    </citation>
    <scope>NUCLEOTIDE SEQUENCE [LARGE SCALE GENOMIC DNA]</scope>
    <source>
        <strain evidence="2 3">ANT.BR</strain>
    </source>
</reference>
<protein>
    <submittedName>
        <fullName evidence="2">Type I restriction enzyme family protein</fullName>
    </submittedName>
</protein>
<dbReference type="InterPro" id="IPR040980">
    <property type="entry name" value="SWI2_SNF2"/>
</dbReference>
<dbReference type="InterPro" id="IPR014001">
    <property type="entry name" value="Helicase_ATP-bd"/>
</dbReference>
<dbReference type="GO" id="GO:0003677">
    <property type="term" value="F:DNA binding"/>
    <property type="evidence" value="ECO:0007669"/>
    <property type="project" value="UniProtKB-KW"/>
</dbReference>
<evidence type="ECO:0000259" key="1">
    <source>
        <dbReference type="SMART" id="SM00487"/>
    </source>
</evidence>
<dbReference type="InterPro" id="IPR027417">
    <property type="entry name" value="P-loop_NTPase"/>
</dbReference>
<evidence type="ECO:0000313" key="3">
    <source>
        <dbReference type="Proteomes" id="UP000185911"/>
    </source>
</evidence>
<gene>
    <name evidence="2" type="ORF">BLL52_3460</name>
</gene>
<dbReference type="Gene3D" id="3.40.50.300">
    <property type="entry name" value="P-loop containing nucleotide triphosphate hydrolases"/>
    <property type="match status" value="2"/>
</dbReference>
<evidence type="ECO:0000313" key="2">
    <source>
        <dbReference type="EMBL" id="OLP05335.1"/>
    </source>
</evidence>
<name>A0A1Q8YBH9_9BURK</name>
<dbReference type="GO" id="GO:0009307">
    <property type="term" value="P:DNA restriction-modification system"/>
    <property type="evidence" value="ECO:0007669"/>
    <property type="project" value="UniProtKB-KW"/>
</dbReference>
<comment type="caution">
    <text evidence="2">The sequence shown here is derived from an EMBL/GenBank/DDBJ whole genome shotgun (WGS) entry which is preliminary data.</text>
</comment>